<dbReference type="Proteomes" id="UP000232688">
    <property type="component" value="Unassembled WGS sequence"/>
</dbReference>
<reference evidence="12 13" key="2">
    <citation type="submission" date="2017-10" db="EMBL/GenBank/DDBJ databases">
        <title>Genome analyses suggest a sexual origin of heterokaryosis in a supposedly ancient asexual fungus.</title>
        <authorList>
            <person name="Corradi N."/>
            <person name="Sedzielewska K."/>
            <person name="Noel J."/>
            <person name="Charron P."/>
            <person name="Farinelli L."/>
            <person name="Marton T."/>
            <person name="Kruger M."/>
            <person name="Pelin A."/>
            <person name="Brachmann A."/>
            <person name="Corradi N."/>
        </authorList>
    </citation>
    <scope>NUCLEOTIDE SEQUENCE [LARGE SCALE GENOMIC DNA]</scope>
    <source>
        <strain evidence="12 13">A1</strain>
    </source>
</reference>
<feature type="compositionally biased region" description="Basic and acidic residues" evidence="8">
    <location>
        <begin position="1"/>
        <end position="10"/>
    </location>
</feature>
<dbReference type="PANTHER" id="PTHR12749">
    <property type="entry name" value="EXCISION REPAIR CROSS-COMPLEMENTING 1 ERCC1"/>
    <property type="match status" value="1"/>
</dbReference>
<reference evidence="11" key="3">
    <citation type="submission" date="2020-05" db="EMBL/GenBank/DDBJ databases">
        <authorList>
            <person name="Rincon C."/>
            <person name="Sanders R I."/>
            <person name="Robbins C."/>
            <person name="Chaturvedi A."/>
        </authorList>
    </citation>
    <scope>NUCLEOTIDE SEQUENCE</scope>
    <source>
        <strain evidence="11">CHB12</strain>
    </source>
</reference>
<dbReference type="VEuPathDB" id="FungiDB:RhiirA1_359434"/>
<dbReference type="VEuPathDB" id="FungiDB:FUN_025297"/>
<feature type="domain" description="ERCC1-like central" evidence="10">
    <location>
        <begin position="172"/>
        <end position="285"/>
    </location>
</feature>
<protein>
    <recommendedName>
        <fullName evidence="7">DNA excision repair protein ERCC-1</fullName>
    </recommendedName>
</protein>
<dbReference type="InterPro" id="IPR010994">
    <property type="entry name" value="RuvA_2-like"/>
</dbReference>
<organism evidence="11 14">
    <name type="scientific">Rhizophagus irregularis</name>
    <dbReference type="NCBI Taxonomy" id="588596"/>
    <lineage>
        <taxon>Eukaryota</taxon>
        <taxon>Fungi</taxon>
        <taxon>Fungi incertae sedis</taxon>
        <taxon>Mucoromycota</taxon>
        <taxon>Glomeromycotina</taxon>
        <taxon>Glomeromycetes</taxon>
        <taxon>Glomerales</taxon>
        <taxon>Glomeraceae</taxon>
        <taxon>Rhizophagus</taxon>
    </lineage>
</organism>
<keyword evidence="4" id="KW-0238">DNA-binding</keyword>
<keyword evidence="3" id="KW-0227">DNA damage</keyword>
<dbReference type="PANTHER" id="PTHR12749:SF0">
    <property type="entry name" value="DNA EXCISION REPAIR PROTEIN ERCC-1"/>
    <property type="match status" value="1"/>
</dbReference>
<dbReference type="InterPro" id="IPR020568">
    <property type="entry name" value="Ribosomal_Su5_D2-typ_SF"/>
</dbReference>
<dbReference type="InterPro" id="IPR001498">
    <property type="entry name" value="Impact_N"/>
</dbReference>
<reference evidence="12 13" key="1">
    <citation type="submission" date="2017-10" db="EMBL/GenBank/DDBJ databases">
        <title>Extensive intraspecific genome diversity in a model arbuscular mycorrhizal fungus.</title>
        <authorList>
            <person name="Chen E.C.H."/>
            <person name="Morin E."/>
            <person name="Baudet D."/>
            <person name="Noel J."/>
            <person name="Ndikumana S."/>
            <person name="Charron P."/>
            <person name="St-Onge C."/>
            <person name="Giorgi J."/>
            <person name="Grigoriev I.V."/>
            <person name="Roux C."/>
            <person name="Martin F.M."/>
            <person name="Corradi N."/>
        </authorList>
    </citation>
    <scope>NUCLEOTIDE SEQUENCE [LARGE SCALE GENOMIC DNA]</scope>
    <source>
        <strain evidence="12 13">A1</strain>
    </source>
</reference>
<dbReference type="Pfam" id="PF14520">
    <property type="entry name" value="HHH_5"/>
    <property type="match status" value="1"/>
</dbReference>
<dbReference type="InterPro" id="IPR011335">
    <property type="entry name" value="Restrct_endonuc-II-like"/>
</dbReference>
<evidence type="ECO:0000256" key="2">
    <source>
        <dbReference type="ARBA" id="ARBA00008283"/>
    </source>
</evidence>
<feature type="region of interest" description="Disordered" evidence="8">
    <location>
        <begin position="1"/>
        <end position="29"/>
    </location>
</feature>
<dbReference type="EMBL" id="CAGKOT010000005">
    <property type="protein sequence ID" value="CAB5341431.1"/>
    <property type="molecule type" value="Genomic_DNA"/>
</dbReference>
<dbReference type="OrthoDB" id="10262814at2759"/>
<dbReference type="GO" id="GO:0070914">
    <property type="term" value="P:UV-damage excision repair"/>
    <property type="evidence" value="ECO:0007669"/>
    <property type="project" value="TreeGrafter"/>
</dbReference>
<evidence type="ECO:0000313" key="13">
    <source>
        <dbReference type="Proteomes" id="UP000232688"/>
    </source>
</evidence>
<dbReference type="SUPFAM" id="SSF54211">
    <property type="entry name" value="Ribosomal protein S5 domain 2-like"/>
    <property type="match status" value="1"/>
</dbReference>
<evidence type="ECO:0000256" key="8">
    <source>
        <dbReference type="SAM" id="MobiDB-lite"/>
    </source>
</evidence>
<dbReference type="FunFam" id="3.40.50.10130:FF:000001">
    <property type="entry name" value="DNA excision repair protein ERCC-1"/>
    <property type="match status" value="1"/>
</dbReference>
<dbReference type="AlphaFoldDB" id="A0A2I1DU15"/>
<evidence type="ECO:0000256" key="3">
    <source>
        <dbReference type="ARBA" id="ARBA00022763"/>
    </source>
</evidence>
<dbReference type="Gene3D" id="3.30.230.30">
    <property type="entry name" value="Impact, N-terminal domain"/>
    <property type="match status" value="1"/>
</dbReference>
<evidence type="ECO:0000256" key="4">
    <source>
        <dbReference type="ARBA" id="ARBA00023125"/>
    </source>
</evidence>
<gene>
    <name evidence="11" type="ORF">CHRIB12_LOCUS3681</name>
    <name evidence="12" type="ORF">RhiirA1_359434</name>
</gene>
<accession>A0A2I1DU15</accession>
<dbReference type="GO" id="GO:0000110">
    <property type="term" value="C:nucleotide-excision repair factor 1 complex"/>
    <property type="evidence" value="ECO:0007669"/>
    <property type="project" value="TreeGrafter"/>
</dbReference>
<evidence type="ECO:0000313" key="12">
    <source>
        <dbReference type="EMBL" id="PKC73428.1"/>
    </source>
</evidence>
<evidence type="ECO:0000256" key="1">
    <source>
        <dbReference type="ARBA" id="ARBA00004123"/>
    </source>
</evidence>
<dbReference type="CDD" id="cd22325">
    <property type="entry name" value="ERCC1_C-like"/>
    <property type="match status" value="1"/>
</dbReference>
<dbReference type="FunFam" id="1.10.150.20:FF:000017">
    <property type="entry name" value="DNA excision repair protein ERCC-1"/>
    <property type="match status" value="1"/>
</dbReference>
<dbReference type="SUPFAM" id="SSF52980">
    <property type="entry name" value="Restriction endonuclease-like"/>
    <property type="match status" value="1"/>
</dbReference>
<evidence type="ECO:0000259" key="10">
    <source>
        <dbReference type="Pfam" id="PF03834"/>
    </source>
</evidence>
<dbReference type="InterPro" id="IPR004579">
    <property type="entry name" value="ERCC1/RAD10/SWI10"/>
</dbReference>
<keyword evidence="6" id="KW-0539">Nucleus</keyword>
<proteinExistence type="inferred from homology"/>
<dbReference type="GO" id="GO:0003697">
    <property type="term" value="F:single-stranded DNA binding"/>
    <property type="evidence" value="ECO:0007669"/>
    <property type="project" value="TreeGrafter"/>
</dbReference>
<dbReference type="EMBL" id="LLXH01000087">
    <property type="protein sequence ID" value="PKC73428.1"/>
    <property type="molecule type" value="Genomic_DNA"/>
</dbReference>
<dbReference type="SMR" id="A0A2I1DU15"/>
<dbReference type="Gene3D" id="3.40.50.10130">
    <property type="match status" value="1"/>
</dbReference>
<dbReference type="Gene3D" id="1.10.150.20">
    <property type="entry name" value="5' to 3' exonuclease, C-terminal subdomain"/>
    <property type="match status" value="1"/>
</dbReference>
<name>A0A2I1DU15_9GLOM</name>
<evidence type="ECO:0000256" key="5">
    <source>
        <dbReference type="ARBA" id="ARBA00023204"/>
    </source>
</evidence>
<dbReference type="GO" id="GO:0003684">
    <property type="term" value="F:damaged DNA binding"/>
    <property type="evidence" value="ECO:0007669"/>
    <property type="project" value="InterPro"/>
</dbReference>
<evidence type="ECO:0000313" key="11">
    <source>
        <dbReference type="EMBL" id="CAB5341431.1"/>
    </source>
</evidence>
<sequence>MTEHEMRINEETATTASNQQVTNTETNNDTSLTLFHSSSIIDRKSKFVAHAKKVLSKEGAESFWREVQATEKGATHNILAFRIQLSDGTIIEEYNDDGETYAGNRVLTLLKTLDAKNVVVVVTRWFGGQLLGPIRFDHILKCSREVLDKGSLINTNKPLTSINKRVGYSTNSIIVNGCQRGNPVLQFIRNVPWEFGDIVPDYVVGQTTCALFLSLRYHRLHPEYIYNRMDKLVHSYVLRILLVLVDTDSHKESIRELTKICVINNFTMILSWSSEEAGRYLETYKVFEHKPPDLIMEKIENDYLSKLTHCMTQIRFVNKTDVVTLASTFGSLKNIMEATPEDMSICPGIGEQKVKKIQDAFEQPFSVLKKLNSSSKHKEKEIVLNDEQDIL</sequence>
<comment type="similarity">
    <text evidence="2">Belongs to the ERCC1/RAD10/SWI10 family.</text>
</comment>
<comment type="subcellular location">
    <subcellularLocation>
        <location evidence="1">Nucleus</location>
    </subcellularLocation>
</comment>
<evidence type="ECO:0000259" key="9">
    <source>
        <dbReference type="Pfam" id="PF01205"/>
    </source>
</evidence>
<dbReference type="Proteomes" id="UP000684084">
    <property type="component" value="Unassembled WGS sequence"/>
</dbReference>
<keyword evidence="5" id="KW-0234">DNA repair</keyword>
<comment type="caution">
    <text evidence="11">The sequence shown here is derived from an EMBL/GenBank/DDBJ whole genome shotgun (WGS) entry which is preliminary data.</text>
</comment>
<dbReference type="InterPro" id="IPR036956">
    <property type="entry name" value="Impact_N_sf"/>
</dbReference>
<dbReference type="VEuPathDB" id="FungiDB:RhiirFUN_024662"/>
<evidence type="ECO:0000256" key="6">
    <source>
        <dbReference type="ARBA" id="ARBA00023242"/>
    </source>
</evidence>
<dbReference type="GO" id="GO:0070522">
    <property type="term" value="C:ERCC4-ERCC1 complex"/>
    <property type="evidence" value="ECO:0007669"/>
    <property type="project" value="TreeGrafter"/>
</dbReference>
<dbReference type="NCBIfam" id="TIGR00597">
    <property type="entry name" value="rad10"/>
    <property type="match status" value="1"/>
</dbReference>
<dbReference type="SUPFAM" id="SSF47781">
    <property type="entry name" value="RuvA domain 2-like"/>
    <property type="match status" value="1"/>
</dbReference>
<evidence type="ECO:0000256" key="7">
    <source>
        <dbReference type="ARBA" id="ARBA00071993"/>
    </source>
</evidence>
<dbReference type="InterPro" id="IPR047260">
    <property type="entry name" value="ERCC1-like_central_dom"/>
</dbReference>
<feature type="compositionally biased region" description="Polar residues" evidence="8">
    <location>
        <begin position="11"/>
        <end position="29"/>
    </location>
</feature>
<dbReference type="GO" id="GO:0006289">
    <property type="term" value="P:nucleotide-excision repair"/>
    <property type="evidence" value="ECO:0007669"/>
    <property type="project" value="UniProtKB-ARBA"/>
</dbReference>
<dbReference type="GO" id="GO:0006312">
    <property type="term" value="P:mitotic recombination"/>
    <property type="evidence" value="ECO:0007669"/>
    <property type="project" value="TreeGrafter"/>
</dbReference>
<dbReference type="Pfam" id="PF01205">
    <property type="entry name" value="Impact_N"/>
    <property type="match status" value="1"/>
</dbReference>
<feature type="domain" description="Impact N-terminal" evidence="9">
    <location>
        <begin position="43"/>
        <end position="147"/>
    </location>
</feature>
<dbReference type="Pfam" id="PF03834">
    <property type="entry name" value="Rad10"/>
    <property type="match status" value="1"/>
</dbReference>
<dbReference type="GO" id="GO:0006302">
    <property type="term" value="P:double-strand break repair"/>
    <property type="evidence" value="ECO:0007669"/>
    <property type="project" value="UniProtKB-ARBA"/>
</dbReference>
<evidence type="ECO:0000313" key="14">
    <source>
        <dbReference type="Proteomes" id="UP000684084"/>
    </source>
</evidence>